<feature type="domain" description="RING-type" evidence="11">
    <location>
        <begin position="256"/>
        <end position="293"/>
    </location>
</feature>
<feature type="transmembrane region" description="Helical" evidence="10">
    <location>
        <begin position="473"/>
        <end position="506"/>
    </location>
</feature>
<evidence type="ECO:0000256" key="2">
    <source>
        <dbReference type="ARBA" id="ARBA00009161"/>
    </source>
</evidence>
<feature type="compositionally biased region" description="Polar residues" evidence="9">
    <location>
        <begin position="123"/>
        <end position="132"/>
    </location>
</feature>
<gene>
    <name evidence="13" type="ORF">ABL_00778</name>
</gene>
<dbReference type="VEuPathDB" id="FungiDB:ASPNIDRAFT2_1106161"/>
<evidence type="ECO:0000256" key="9">
    <source>
        <dbReference type="SAM" id="MobiDB-lite"/>
    </source>
</evidence>
<evidence type="ECO:0000256" key="3">
    <source>
        <dbReference type="ARBA" id="ARBA00011524"/>
    </source>
</evidence>
<dbReference type="InterPro" id="IPR001841">
    <property type="entry name" value="Znf_RING"/>
</dbReference>
<feature type="compositionally biased region" description="Low complexity" evidence="9">
    <location>
        <begin position="1"/>
        <end position="14"/>
    </location>
</feature>
<keyword evidence="10" id="KW-0472">Membrane</keyword>
<comment type="function">
    <text evidence="1 8">Involved in pre-mRNA splicing.</text>
</comment>
<keyword evidence="6 7" id="KW-0862">Zinc</keyword>
<dbReference type="Pfam" id="PF00642">
    <property type="entry name" value="zf-CCCH"/>
    <property type="match status" value="1"/>
</dbReference>
<dbReference type="InterPro" id="IPR039971">
    <property type="entry name" value="CWC24-like"/>
</dbReference>
<evidence type="ECO:0000256" key="4">
    <source>
        <dbReference type="ARBA" id="ARBA00022723"/>
    </source>
</evidence>
<evidence type="ECO:0000313" key="13">
    <source>
        <dbReference type="EMBL" id="GAQ34590.1"/>
    </source>
</evidence>
<feature type="compositionally biased region" description="Basic residues" evidence="9">
    <location>
        <begin position="23"/>
        <end position="38"/>
    </location>
</feature>
<protein>
    <recommendedName>
        <fullName evidence="8">Pre-mRNA-splicing factor CWC24</fullName>
    </recommendedName>
</protein>
<dbReference type="PANTHER" id="PTHR12930">
    <property type="entry name" value="ZINC FINGER PROTEIN 183"/>
    <property type="match status" value="1"/>
</dbReference>
<sequence length="525" mass="56345">MAEATNETAAAAAADPQPPVVTFKKRGAKASQNIRKRPAPPPVSQDDDSSDFSSSEDESGHRIKRRKNKGAGVVSASSATTKPVDREPATTATGDGKVQLADTNDATKHVDWFDEDSKDARSSKAQAISSEPQMPDGTYKGLANQTSFIEKNPNAPNRSFGPIKAATNIRTITVTDYSPDVCKDYKQTGFCGFGDNCKFLHDRSDYKQGWELDREWETVTKGKQLKGTVVASADRTTTENKDDDEEAMLEDIPFACFICKGPYREPIVTKCGHYFCEQCALQRYRKDPSCAACGSATNGLFSTAKRLKKLLERKRELAAKRRQEAIEAGEETALTSILTTYSQWVSSHTITTTTTPLLLLVPRAPIRAPGPGTVLVAHHHHLALPALPALLMIPETPGLVLLLLALLALMALLLIKETPGVVPVVLPALLLPDREIPGTVLAALLAGLLPRQAPETLGTAPVAPRDLPPLRALGILGIALVALMVALLLLLGPPGLGTVLVLLVLLPLRDLLSTVGGKRSLVSVC</sequence>
<comment type="similarity">
    <text evidence="2 8">Belongs to the CWC24 family.</text>
</comment>
<dbReference type="Proteomes" id="UP000068243">
    <property type="component" value="Unassembled WGS sequence"/>
</dbReference>
<dbReference type="VEuPathDB" id="FungiDB:M747DRAFT_292129"/>
<evidence type="ECO:0000256" key="8">
    <source>
        <dbReference type="RuleBase" id="RU367110"/>
    </source>
</evidence>
<evidence type="ECO:0000256" key="6">
    <source>
        <dbReference type="ARBA" id="ARBA00022833"/>
    </source>
</evidence>
<dbReference type="PROSITE" id="PS00518">
    <property type="entry name" value="ZF_RING_1"/>
    <property type="match status" value="1"/>
</dbReference>
<evidence type="ECO:0000256" key="7">
    <source>
        <dbReference type="PROSITE-ProRule" id="PRU00723"/>
    </source>
</evidence>
<keyword evidence="10" id="KW-1133">Transmembrane helix</keyword>
<dbReference type="VEuPathDB" id="FungiDB:An02g05190"/>
<dbReference type="AlphaFoldDB" id="A0A100I4H9"/>
<dbReference type="CDD" id="cd16539">
    <property type="entry name" value="RING-HC_RNF113A_B"/>
    <property type="match status" value="1"/>
</dbReference>
<dbReference type="EMBL" id="BCMY01000001">
    <property type="protein sequence ID" value="GAQ34590.1"/>
    <property type="molecule type" value="Genomic_DNA"/>
</dbReference>
<dbReference type="GO" id="GO:0003677">
    <property type="term" value="F:DNA binding"/>
    <property type="evidence" value="ECO:0007669"/>
    <property type="project" value="UniProtKB-UniRule"/>
</dbReference>
<dbReference type="GO" id="GO:0005684">
    <property type="term" value="C:U2-type spliceosomal complex"/>
    <property type="evidence" value="ECO:0007669"/>
    <property type="project" value="TreeGrafter"/>
</dbReference>
<keyword evidence="8" id="KW-0747">Spliceosome</keyword>
<proteinExistence type="inferred from homology"/>
<name>A0A100I4H9_ASPNG</name>
<feature type="compositionally biased region" description="Acidic residues" evidence="9">
    <location>
        <begin position="45"/>
        <end position="57"/>
    </location>
</feature>
<dbReference type="InterPro" id="IPR013083">
    <property type="entry name" value="Znf_RING/FYVE/PHD"/>
</dbReference>
<dbReference type="PaxDb" id="5061-CADANGAP00001976"/>
<dbReference type="Gene3D" id="3.30.40.10">
    <property type="entry name" value="Zinc/RING finger domain, C3HC4 (zinc finger)"/>
    <property type="match status" value="1"/>
</dbReference>
<reference evidence="14" key="1">
    <citation type="journal article" date="2016" name="Genome Announc.">
        <title>Draft genome sequence of Aspergillus niger strain An76.</title>
        <authorList>
            <person name="Gong W."/>
            <person name="Cheng Z."/>
            <person name="Zhang H."/>
            <person name="Liu L."/>
            <person name="Gao P."/>
            <person name="Wang L."/>
        </authorList>
    </citation>
    <scope>NUCLEOTIDE SEQUENCE [LARGE SCALE GENOMIC DNA]</scope>
    <source>
        <strain evidence="14">An76</strain>
    </source>
</reference>
<dbReference type="SUPFAM" id="SSF90229">
    <property type="entry name" value="CCCH zinc finger"/>
    <property type="match status" value="1"/>
</dbReference>
<feature type="region of interest" description="Disordered" evidence="9">
    <location>
        <begin position="1"/>
        <end position="138"/>
    </location>
</feature>
<dbReference type="SMART" id="SM00356">
    <property type="entry name" value="ZnF_C3H1"/>
    <property type="match status" value="1"/>
</dbReference>
<evidence type="ECO:0000259" key="12">
    <source>
        <dbReference type="PROSITE" id="PS50103"/>
    </source>
</evidence>
<comment type="subunit">
    <text evidence="3 8">Associated with the spliceosome.</text>
</comment>
<keyword evidence="8" id="KW-0507">mRNA processing</keyword>
<dbReference type="GO" id="GO:0008270">
    <property type="term" value="F:zinc ion binding"/>
    <property type="evidence" value="ECO:0007669"/>
    <property type="project" value="UniProtKB-KW"/>
</dbReference>
<dbReference type="FunFam" id="3.30.40.10:FF:000045">
    <property type="entry name" value="RING finger protein 113A"/>
    <property type="match status" value="1"/>
</dbReference>
<keyword evidence="4 7" id="KW-0479">Metal-binding</keyword>
<dbReference type="SMART" id="SM00184">
    <property type="entry name" value="RING"/>
    <property type="match status" value="1"/>
</dbReference>
<evidence type="ECO:0000259" key="11">
    <source>
        <dbReference type="PROSITE" id="PS50089"/>
    </source>
</evidence>
<dbReference type="InterPro" id="IPR000571">
    <property type="entry name" value="Znf_CCCH"/>
</dbReference>
<keyword evidence="8" id="KW-0508">mRNA splicing</keyword>
<comment type="caution">
    <text evidence="13">The sequence shown here is derived from an EMBL/GenBank/DDBJ whole genome shotgun (WGS) entry which is preliminary data.</text>
</comment>
<dbReference type="PROSITE" id="PS50089">
    <property type="entry name" value="ZF_RING_2"/>
    <property type="match status" value="1"/>
</dbReference>
<dbReference type="InterPro" id="IPR017907">
    <property type="entry name" value="Znf_RING_CS"/>
</dbReference>
<organism evidence="13 14">
    <name type="scientific">Aspergillus niger</name>
    <dbReference type="NCBI Taxonomy" id="5061"/>
    <lineage>
        <taxon>Eukaryota</taxon>
        <taxon>Fungi</taxon>
        <taxon>Dikarya</taxon>
        <taxon>Ascomycota</taxon>
        <taxon>Pezizomycotina</taxon>
        <taxon>Eurotiomycetes</taxon>
        <taxon>Eurotiomycetidae</taxon>
        <taxon>Eurotiales</taxon>
        <taxon>Aspergillaceae</taxon>
        <taxon>Aspergillus</taxon>
        <taxon>Aspergillus subgen. Circumdati</taxon>
    </lineage>
</organism>
<keyword evidence="5 7" id="KW-0863">Zinc-finger</keyword>
<keyword evidence="10" id="KW-0812">Transmembrane</keyword>
<dbReference type="GO" id="GO:0006397">
    <property type="term" value="P:mRNA processing"/>
    <property type="evidence" value="ECO:0007669"/>
    <property type="project" value="UniProtKB-KW"/>
</dbReference>
<feature type="domain" description="C3H1-type" evidence="12">
    <location>
        <begin position="176"/>
        <end position="204"/>
    </location>
</feature>
<evidence type="ECO:0000256" key="10">
    <source>
        <dbReference type="SAM" id="Phobius"/>
    </source>
</evidence>
<dbReference type="GO" id="GO:0034247">
    <property type="term" value="P:snoRNA splicing"/>
    <property type="evidence" value="ECO:0007669"/>
    <property type="project" value="TreeGrafter"/>
</dbReference>
<keyword evidence="8" id="KW-0539">Nucleus</keyword>
<dbReference type="VEuPathDB" id="FungiDB:ATCC64974_58340"/>
<feature type="zinc finger region" description="C3H1-type" evidence="7">
    <location>
        <begin position="176"/>
        <end position="204"/>
    </location>
</feature>
<dbReference type="InterPro" id="IPR036855">
    <property type="entry name" value="Znf_CCCH_sf"/>
</dbReference>
<accession>A0A100I4H9</accession>
<dbReference type="PROSITE" id="PS50103">
    <property type="entry name" value="ZF_C3H1"/>
    <property type="match status" value="1"/>
</dbReference>
<evidence type="ECO:0000313" key="14">
    <source>
        <dbReference type="Proteomes" id="UP000068243"/>
    </source>
</evidence>
<comment type="subcellular location">
    <subcellularLocation>
        <location evidence="8">Nucleus</location>
    </subcellularLocation>
</comment>
<feature type="transmembrane region" description="Helical" evidence="10">
    <location>
        <begin position="398"/>
        <end position="415"/>
    </location>
</feature>
<dbReference type="OrthoDB" id="25761at2759"/>
<dbReference type="Pfam" id="PF13920">
    <property type="entry name" value="zf-C3HC4_3"/>
    <property type="match status" value="1"/>
</dbReference>
<evidence type="ECO:0000256" key="5">
    <source>
        <dbReference type="ARBA" id="ARBA00022771"/>
    </source>
</evidence>
<keyword evidence="8" id="KW-0238">DNA-binding</keyword>
<dbReference type="OMA" id="ANFRKKP"/>
<dbReference type="SUPFAM" id="SSF57850">
    <property type="entry name" value="RING/U-box"/>
    <property type="match status" value="1"/>
</dbReference>
<evidence type="ECO:0000256" key="1">
    <source>
        <dbReference type="ARBA" id="ARBA00003777"/>
    </source>
</evidence>
<dbReference type="PANTHER" id="PTHR12930:SF0">
    <property type="entry name" value="RING FINGER PROTEIN 113B"/>
    <property type="match status" value="1"/>
</dbReference>